<dbReference type="Gene3D" id="3.40.50.10490">
    <property type="entry name" value="Glucose-6-phosphate isomerase like protein, domain 1"/>
    <property type="match status" value="1"/>
</dbReference>
<dbReference type="InterPro" id="IPR001347">
    <property type="entry name" value="SIS_dom"/>
</dbReference>
<dbReference type="InterPro" id="IPR036388">
    <property type="entry name" value="WH-like_DNA-bd_sf"/>
</dbReference>
<dbReference type="Proteomes" id="UP001455384">
    <property type="component" value="Chromosome"/>
</dbReference>
<dbReference type="InterPro" id="IPR047640">
    <property type="entry name" value="RpiR-like"/>
</dbReference>
<reference evidence="3" key="1">
    <citation type="submission" date="2023-10" db="EMBL/GenBank/DDBJ databases">
        <title>Genome analysis and identification of Salinococcus sp. Bachu38 nov., a PGPR from the rhizosphere of Tamarix.</title>
        <authorList>
            <person name="Liang Z."/>
            <person name="Zhang X."/>
            <person name="Jia J."/>
            <person name="Chen X."/>
            <person name="Wang Y."/>
            <person name="Wang Q."/>
            <person name="Wang R."/>
        </authorList>
    </citation>
    <scope>NUCLEOTIDE SEQUENCE [LARGE SCALE GENOMIC DNA]</scope>
    <source>
        <strain evidence="3">Bachu38</strain>
    </source>
</reference>
<dbReference type="PANTHER" id="PTHR30514:SF18">
    <property type="entry name" value="RPIR-FAMILY TRANSCRIPTIONAL REGULATOR"/>
    <property type="match status" value="1"/>
</dbReference>
<dbReference type="SUPFAM" id="SSF53697">
    <property type="entry name" value="SIS domain"/>
    <property type="match status" value="1"/>
</dbReference>
<evidence type="ECO:0000313" key="3">
    <source>
        <dbReference type="Proteomes" id="UP001455384"/>
    </source>
</evidence>
<gene>
    <name evidence="2" type="ORF">RQP18_05580</name>
</gene>
<dbReference type="RefSeq" id="WP_342389175.1">
    <property type="nucleotide sequence ID" value="NZ_CP138333.2"/>
</dbReference>
<dbReference type="InterPro" id="IPR000281">
    <property type="entry name" value="HTH_RpiR"/>
</dbReference>
<accession>A0ABZ3CKT4</accession>
<dbReference type="PROSITE" id="PS51071">
    <property type="entry name" value="HTH_RPIR"/>
    <property type="match status" value="1"/>
</dbReference>
<dbReference type="InterPro" id="IPR046348">
    <property type="entry name" value="SIS_dom_sf"/>
</dbReference>
<evidence type="ECO:0000259" key="1">
    <source>
        <dbReference type="PROSITE" id="PS51071"/>
    </source>
</evidence>
<evidence type="ECO:0000313" key="2">
    <source>
        <dbReference type="EMBL" id="WZX30664.1"/>
    </source>
</evidence>
<feature type="domain" description="HTH rpiR-type" evidence="1">
    <location>
        <begin position="1"/>
        <end position="77"/>
    </location>
</feature>
<protein>
    <submittedName>
        <fullName evidence="2">MurR/RpiR family transcriptional regulator</fullName>
    </submittedName>
</protein>
<proteinExistence type="predicted"/>
<dbReference type="EMBL" id="CP138333">
    <property type="protein sequence ID" value="WZX30664.1"/>
    <property type="molecule type" value="Genomic_DNA"/>
</dbReference>
<keyword evidence="3" id="KW-1185">Reference proteome</keyword>
<dbReference type="PANTHER" id="PTHR30514">
    <property type="entry name" value="GLUCOKINASE"/>
    <property type="match status" value="1"/>
</dbReference>
<dbReference type="Pfam" id="PF01380">
    <property type="entry name" value="SIS"/>
    <property type="match status" value="1"/>
</dbReference>
<dbReference type="Gene3D" id="1.10.10.10">
    <property type="entry name" value="Winged helix-like DNA-binding domain superfamily/Winged helix DNA-binding domain"/>
    <property type="match status" value="1"/>
</dbReference>
<name>A0ABZ3CKT4_9STAP</name>
<organism evidence="2 3">
    <name type="scientific">Salinicoccus bachuensis</name>
    <dbReference type="NCBI Taxonomy" id="3136731"/>
    <lineage>
        <taxon>Bacteria</taxon>
        <taxon>Bacillati</taxon>
        <taxon>Bacillota</taxon>
        <taxon>Bacilli</taxon>
        <taxon>Bacillales</taxon>
        <taxon>Staphylococcaceae</taxon>
        <taxon>Salinicoccus</taxon>
    </lineage>
</organism>
<dbReference type="InterPro" id="IPR009057">
    <property type="entry name" value="Homeodomain-like_sf"/>
</dbReference>
<dbReference type="Pfam" id="PF01418">
    <property type="entry name" value="HTH_6"/>
    <property type="match status" value="1"/>
</dbReference>
<sequence>MTLFEKIQNSINEVSEAKKRVAYYILDNWLEAAFTTARKVSIEANVSESVVVRYSQDLGFTGFPELQKEIQKMAKNRLSLSFTTGKETEPNNVEGDFLEINDEIRNVYNSEIRNLNSIMYNNNLETFINFKNDILNANKILILARKNSYGPAEILNGHINEIFSKSILINGETIEALDYIRGLSEEDLVIFISIPSISKRMEDFSNYVKERNVKQIAITNNHFTNISKNAHTLLATYVDSLSFSNSHIGTIFIIDIINYLLTTQEGPTIFKNIEEMKLLNERFGLTKDNNL</sequence>
<dbReference type="SUPFAM" id="SSF46689">
    <property type="entry name" value="Homeodomain-like"/>
    <property type="match status" value="1"/>
</dbReference>